<dbReference type="GO" id="GO:0016791">
    <property type="term" value="F:phosphatase activity"/>
    <property type="evidence" value="ECO:0007669"/>
    <property type="project" value="TreeGrafter"/>
</dbReference>
<comment type="similarity">
    <text evidence="1">Belongs to the histidine acid phosphatase family.</text>
</comment>
<dbReference type="InterPro" id="IPR000560">
    <property type="entry name" value="His_Pase_clade-2"/>
</dbReference>
<name>A0A397T3I4_9GLOM</name>
<dbReference type="AlphaFoldDB" id="A0A397T3I4"/>
<proteinExistence type="inferred from homology"/>
<protein>
    <submittedName>
        <fullName evidence="3">Histidine phosphatase superfamily</fullName>
    </submittedName>
</protein>
<dbReference type="InterPro" id="IPR029033">
    <property type="entry name" value="His_PPase_superfam"/>
</dbReference>
<dbReference type="InterPro" id="IPR050645">
    <property type="entry name" value="Histidine_acid_phosphatase"/>
</dbReference>
<dbReference type="Proteomes" id="UP000265703">
    <property type="component" value="Unassembled WGS sequence"/>
</dbReference>
<dbReference type="STRING" id="658196.A0A397T3I4"/>
<keyword evidence="2" id="KW-0378">Hydrolase</keyword>
<dbReference type="PANTHER" id="PTHR11567:SF110">
    <property type="entry name" value="2-PHOSPHOXYLOSE PHOSPHATASE 1"/>
    <property type="match status" value="1"/>
</dbReference>
<evidence type="ECO:0000256" key="2">
    <source>
        <dbReference type="ARBA" id="ARBA00022801"/>
    </source>
</evidence>
<dbReference type="EMBL" id="QKYT01000213">
    <property type="protein sequence ID" value="RIA89614.1"/>
    <property type="molecule type" value="Genomic_DNA"/>
</dbReference>
<sequence>MSPPFPSYDDEKIRFYYPDYLQLKLVQVIHRHGERTPVKPRLEHVIPPLWNLCHEAKEFQTSILLFHEDENNQNNSDNLKLSYDQFKYRRIDSHSSPSPGTCVFGQLTDIGRKSMSELGAHFRALYVDKLKFLDKNLSNNKSLFLRSTNYARTLESLQQLVIGGLYPSQYRSDSYVLNIHTRDLYYETLHQSAKCKRLMKLIRQFNEFSKSRYESDLQYLTDKLKPIINEVKLNSNPSLNGIFDTVTAAKANKISIPKEFTDEIVDKIDEISTGEWFYGFYETLEMRRLAIGRFLAELREIILSKVNNTSETKDLKFAIYSGHDSTIAPLITTFNAYNHRWPKFNSHLTLELFESKEKSSFFKLFSSAQDNHYIRVKYNDKILELPACQNDGQHHPNDKSLCTLKAFLSLVDSHIPKDYIQECLDK</sequence>
<keyword evidence="4" id="KW-1185">Reference proteome</keyword>
<evidence type="ECO:0000313" key="3">
    <source>
        <dbReference type="EMBL" id="RIA89614.1"/>
    </source>
</evidence>
<dbReference type="OrthoDB" id="10257284at2759"/>
<dbReference type="Gene3D" id="3.40.50.1240">
    <property type="entry name" value="Phosphoglycerate mutase-like"/>
    <property type="match status" value="1"/>
</dbReference>
<organism evidence="3 4">
    <name type="scientific">Glomus cerebriforme</name>
    <dbReference type="NCBI Taxonomy" id="658196"/>
    <lineage>
        <taxon>Eukaryota</taxon>
        <taxon>Fungi</taxon>
        <taxon>Fungi incertae sedis</taxon>
        <taxon>Mucoromycota</taxon>
        <taxon>Glomeromycotina</taxon>
        <taxon>Glomeromycetes</taxon>
        <taxon>Glomerales</taxon>
        <taxon>Glomeraceae</taxon>
        <taxon>Glomus</taxon>
    </lineage>
</organism>
<dbReference type="InterPro" id="IPR033379">
    <property type="entry name" value="Acid_Pase_AS"/>
</dbReference>
<dbReference type="SUPFAM" id="SSF53254">
    <property type="entry name" value="Phosphoglycerate mutase-like"/>
    <property type="match status" value="1"/>
</dbReference>
<evidence type="ECO:0000313" key="4">
    <source>
        <dbReference type="Proteomes" id="UP000265703"/>
    </source>
</evidence>
<evidence type="ECO:0000256" key="1">
    <source>
        <dbReference type="ARBA" id="ARBA00005375"/>
    </source>
</evidence>
<dbReference type="PANTHER" id="PTHR11567">
    <property type="entry name" value="ACID PHOSPHATASE-RELATED"/>
    <property type="match status" value="1"/>
</dbReference>
<dbReference type="PROSITE" id="PS00778">
    <property type="entry name" value="HIS_ACID_PHOSPHAT_2"/>
    <property type="match status" value="1"/>
</dbReference>
<accession>A0A397T3I4</accession>
<feature type="non-terminal residue" evidence="3">
    <location>
        <position position="1"/>
    </location>
</feature>
<reference evidence="3 4" key="1">
    <citation type="submission" date="2018-06" db="EMBL/GenBank/DDBJ databases">
        <title>Comparative genomics reveals the genomic features of Rhizophagus irregularis, R. cerebriforme, R. diaphanum and Gigaspora rosea, and their symbiotic lifestyle signature.</title>
        <authorList>
            <person name="Morin E."/>
            <person name="San Clemente H."/>
            <person name="Chen E.C.H."/>
            <person name="De La Providencia I."/>
            <person name="Hainaut M."/>
            <person name="Kuo A."/>
            <person name="Kohler A."/>
            <person name="Murat C."/>
            <person name="Tang N."/>
            <person name="Roy S."/>
            <person name="Loubradou J."/>
            <person name="Henrissat B."/>
            <person name="Grigoriev I.V."/>
            <person name="Corradi N."/>
            <person name="Roux C."/>
            <person name="Martin F.M."/>
        </authorList>
    </citation>
    <scope>NUCLEOTIDE SEQUENCE [LARGE SCALE GENOMIC DNA]</scope>
    <source>
        <strain evidence="3 4">DAOM 227022</strain>
    </source>
</reference>
<gene>
    <name evidence="3" type="ORF">C1645_188952</name>
</gene>
<dbReference type="CDD" id="cd07061">
    <property type="entry name" value="HP_HAP_like"/>
    <property type="match status" value="1"/>
</dbReference>
<dbReference type="Pfam" id="PF00328">
    <property type="entry name" value="His_Phos_2"/>
    <property type="match status" value="1"/>
</dbReference>
<comment type="caution">
    <text evidence="3">The sequence shown here is derived from an EMBL/GenBank/DDBJ whole genome shotgun (WGS) entry which is preliminary data.</text>
</comment>
<dbReference type="PROSITE" id="PS00616">
    <property type="entry name" value="HIS_ACID_PHOSPHAT_1"/>
    <property type="match status" value="1"/>
</dbReference>